<keyword evidence="2" id="KW-1185">Reference proteome</keyword>
<dbReference type="Proteomes" id="UP001157006">
    <property type="component" value="Chromosome 1L"/>
</dbReference>
<proteinExistence type="predicted"/>
<name>A0AAV0YRR3_VICFA</name>
<dbReference type="AlphaFoldDB" id="A0AAV0YRR3"/>
<evidence type="ECO:0008006" key="3">
    <source>
        <dbReference type="Google" id="ProtNLM"/>
    </source>
</evidence>
<evidence type="ECO:0000313" key="2">
    <source>
        <dbReference type="Proteomes" id="UP001157006"/>
    </source>
</evidence>
<protein>
    <recommendedName>
        <fullName evidence="3">DUF4219 domain-containing protein</fullName>
    </recommendedName>
</protein>
<organism evidence="1 2">
    <name type="scientific">Vicia faba</name>
    <name type="common">Broad bean</name>
    <name type="synonym">Faba vulgaris</name>
    <dbReference type="NCBI Taxonomy" id="3906"/>
    <lineage>
        <taxon>Eukaryota</taxon>
        <taxon>Viridiplantae</taxon>
        <taxon>Streptophyta</taxon>
        <taxon>Embryophyta</taxon>
        <taxon>Tracheophyta</taxon>
        <taxon>Spermatophyta</taxon>
        <taxon>Magnoliopsida</taxon>
        <taxon>eudicotyledons</taxon>
        <taxon>Gunneridae</taxon>
        <taxon>Pentapetalae</taxon>
        <taxon>rosids</taxon>
        <taxon>fabids</taxon>
        <taxon>Fabales</taxon>
        <taxon>Fabaceae</taxon>
        <taxon>Papilionoideae</taxon>
        <taxon>50 kb inversion clade</taxon>
        <taxon>NPAAA clade</taxon>
        <taxon>Hologalegina</taxon>
        <taxon>IRL clade</taxon>
        <taxon>Fabeae</taxon>
        <taxon>Vicia</taxon>
    </lineage>
</organism>
<evidence type="ECO:0000313" key="1">
    <source>
        <dbReference type="EMBL" id="CAI8586727.1"/>
    </source>
</evidence>
<dbReference type="EMBL" id="OX451736">
    <property type="protein sequence ID" value="CAI8586727.1"/>
    <property type="molecule type" value="Genomic_DNA"/>
</dbReference>
<sequence>MDTEEIIGTTAAPTVSDKPFKFEGSNFKCWQAKMKIFLTLKKVSHVLTEDTLVTPSGSIELTNGKTFVESDGTPKLSDLDSAAKAKAAPDDLQLRKEITLGQGNDYLCKKHILNSLSDDLYDYYGNYETTK</sequence>
<reference evidence="1 2" key="1">
    <citation type="submission" date="2023-01" db="EMBL/GenBank/DDBJ databases">
        <authorList>
            <person name="Kreplak J."/>
        </authorList>
    </citation>
    <scope>NUCLEOTIDE SEQUENCE [LARGE SCALE GENOMIC DNA]</scope>
</reference>
<gene>
    <name evidence="1" type="ORF">VFH_I267400</name>
</gene>
<accession>A0AAV0YRR3</accession>